<evidence type="ECO:0000313" key="4">
    <source>
        <dbReference type="Proteomes" id="UP000675881"/>
    </source>
</evidence>
<sequence>MKSRTLNHLVIASVLLVMIKTCESIKCYLDTKGIYVATSSNSQYRSNDNIEKGFKKFDCNMSGSGSITACMTKTSPDGLITRNCAPAGIFESGDCAISAGRKICFCTTDYCNGMSRSSWTQLTLAVLLISTSIPSILYYTSDSFYL</sequence>
<keyword evidence="1" id="KW-0732">Signal</keyword>
<dbReference type="EMBL" id="HACA01013385">
    <property type="protein sequence ID" value="CDW30746.1"/>
    <property type="molecule type" value="Transcribed_RNA"/>
</dbReference>
<evidence type="ECO:0000313" key="2">
    <source>
        <dbReference type="EMBL" id="CAF2992988.1"/>
    </source>
</evidence>
<name>A0A0K2TZD1_LEPSM</name>
<dbReference type="Proteomes" id="UP000675881">
    <property type="component" value="Chromosome 7"/>
</dbReference>
<reference evidence="2" key="2">
    <citation type="submission" date="2021-02" db="EMBL/GenBank/DDBJ databases">
        <authorList>
            <person name="Bekaert M."/>
        </authorList>
    </citation>
    <scope>NUCLEOTIDE SEQUENCE</scope>
    <source>
        <strain evidence="2">IoA-00</strain>
    </source>
</reference>
<dbReference type="OMA" id="LITRNCA"/>
<feature type="chain" id="PRO_5035992666" evidence="1">
    <location>
        <begin position="25"/>
        <end position="146"/>
    </location>
</feature>
<organism evidence="3">
    <name type="scientific">Lepeophtheirus salmonis</name>
    <name type="common">Salmon louse</name>
    <name type="synonym">Caligus salmonis</name>
    <dbReference type="NCBI Taxonomy" id="72036"/>
    <lineage>
        <taxon>Eukaryota</taxon>
        <taxon>Metazoa</taxon>
        <taxon>Ecdysozoa</taxon>
        <taxon>Arthropoda</taxon>
        <taxon>Crustacea</taxon>
        <taxon>Multicrustacea</taxon>
        <taxon>Hexanauplia</taxon>
        <taxon>Copepoda</taxon>
        <taxon>Siphonostomatoida</taxon>
        <taxon>Caligidae</taxon>
        <taxon>Lepeophtheirus</taxon>
    </lineage>
</organism>
<dbReference type="EMBL" id="HG994586">
    <property type="protein sequence ID" value="CAF2992988.1"/>
    <property type="molecule type" value="Genomic_DNA"/>
</dbReference>
<feature type="signal peptide" evidence="1">
    <location>
        <begin position="1"/>
        <end position="24"/>
    </location>
</feature>
<protein>
    <submittedName>
        <fullName evidence="2">(salmon louse) hypothetical protein</fullName>
    </submittedName>
</protein>
<dbReference type="AlphaFoldDB" id="A0A0K2TZD1"/>
<accession>A0A0K2TZD1</accession>
<gene>
    <name evidence="2" type="ORF">LSAA_13264</name>
</gene>
<evidence type="ECO:0000313" key="3">
    <source>
        <dbReference type="EMBL" id="CDW30746.1"/>
    </source>
</evidence>
<proteinExistence type="predicted"/>
<keyword evidence="4" id="KW-1185">Reference proteome</keyword>
<reference evidence="3" key="1">
    <citation type="submission" date="2014-05" db="EMBL/GenBank/DDBJ databases">
        <authorList>
            <person name="Chronopoulou M."/>
        </authorList>
    </citation>
    <scope>NUCLEOTIDE SEQUENCE</scope>
    <source>
        <tissue evidence="3">Whole organism</tissue>
    </source>
</reference>
<evidence type="ECO:0000256" key="1">
    <source>
        <dbReference type="SAM" id="SignalP"/>
    </source>
</evidence>